<dbReference type="Proteomes" id="UP000006643">
    <property type="component" value="Unassembled WGS sequence"/>
</dbReference>
<sequence length="382" mass="42118">MRPEFVRMHGNNLPLHSNTHISIEQVLSVEHRASTRSQLEAQLLQQSAISAQECLHTVIIPEFVADLESGTTQVIDSRSLTRALHGEGINVRYLASCYELASLKHIRRALLAEMVARACKIEFRASLRLILPEVTTSILRQAKATGNSENGDANDGDDNRSIDPATARALAKMALQEQASHVTLEFVNLVFGTSSRDSKTFWERRILPQVYAKFGISQKALNLDTIISEDLLHMPQLFHALQAQTGAYFSDHMNYNFKGAEPIALQNIQCISPRTTLLARTTAACERVLESADAFLAAGELSSALSSIMFHIYILETAPSDERNLSLCHLLTCAANISLAMNLPDQAKKLATLAIEESPSNHADLTRAGISDQFILCFVTHI</sequence>
<dbReference type="eggNOG" id="ENOG502QWAU">
    <property type="taxonomic scope" value="Eukaryota"/>
</dbReference>
<dbReference type="InParanoid" id="D0RMG5"/>
<dbReference type="PANTHER" id="PTHR12601">
    <property type="entry name" value="EUKARYOTIC TRANSLATION INITIATION FACTOR 3 SUBUNIT EIF-3"/>
    <property type="match status" value="1"/>
</dbReference>
<dbReference type="HOGENOM" id="CLU_724564_0_0_1"/>
<keyword evidence="4" id="KW-1185">Reference proteome</keyword>
<evidence type="ECO:0000256" key="1">
    <source>
        <dbReference type="SAM" id="MobiDB-lite"/>
    </source>
</evidence>
<feature type="domain" description="CLU central" evidence="2">
    <location>
        <begin position="73"/>
        <end position="134"/>
    </location>
</feature>
<dbReference type="KEGG" id="pif:PITG_22528"/>
<dbReference type="PANTHER" id="PTHR12601:SF6">
    <property type="entry name" value="CLUSTERED MITOCHONDRIA PROTEIN HOMOLOG"/>
    <property type="match status" value="1"/>
</dbReference>
<gene>
    <name evidence="3" type="ORF">PITG_22528</name>
</gene>
<evidence type="ECO:0000313" key="4">
    <source>
        <dbReference type="Proteomes" id="UP000006643"/>
    </source>
</evidence>
<dbReference type="GO" id="GO:0005737">
    <property type="term" value="C:cytoplasm"/>
    <property type="evidence" value="ECO:0007669"/>
    <property type="project" value="TreeGrafter"/>
</dbReference>
<proteinExistence type="predicted"/>
<dbReference type="CDD" id="cd15466">
    <property type="entry name" value="CLU-central"/>
    <property type="match status" value="1"/>
</dbReference>
<evidence type="ECO:0000259" key="2">
    <source>
        <dbReference type="Pfam" id="PF12807"/>
    </source>
</evidence>
<dbReference type="InterPro" id="IPR027523">
    <property type="entry name" value="CLU_prot"/>
</dbReference>
<feature type="region of interest" description="Disordered" evidence="1">
    <location>
        <begin position="142"/>
        <end position="161"/>
    </location>
</feature>
<dbReference type="InterPro" id="IPR033646">
    <property type="entry name" value="CLU-central"/>
</dbReference>
<feature type="compositionally biased region" description="Polar residues" evidence="1">
    <location>
        <begin position="142"/>
        <end position="151"/>
    </location>
</feature>
<organism evidence="3 4">
    <name type="scientific">Phytophthora infestans (strain T30-4)</name>
    <name type="common">Potato late blight agent</name>
    <dbReference type="NCBI Taxonomy" id="403677"/>
    <lineage>
        <taxon>Eukaryota</taxon>
        <taxon>Sar</taxon>
        <taxon>Stramenopiles</taxon>
        <taxon>Oomycota</taxon>
        <taxon>Peronosporomycetes</taxon>
        <taxon>Peronosporales</taxon>
        <taxon>Peronosporaceae</taxon>
        <taxon>Phytophthora</taxon>
    </lineage>
</organism>
<dbReference type="EMBL" id="GG691289">
    <property type="protein sequence ID" value="EEY63280.1"/>
    <property type="molecule type" value="Genomic_DNA"/>
</dbReference>
<name>D0RMG5_PHYIT</name>
<dbReference type="VEuPathDB" id="FungiDB:PITG_22528"/>
<dbReference type="RefSeq" id="XP_002909765.1">
    <property type="nucleotide sequence ID" value="XM_002909719.1"/>
</dbReference>
<dbReference type="AlphaFoldDB" id="D0RMG5"/>
<evidence type="ECO:0000313" key="3">
    <source>
        <dbReference type="EMBL" id="EEY63280.1"/>
    </source>
</evidence>
<accession>D0RMG5</accession>
<dbReference type="Pfam" id="PF12807">
    <property type="entry name" value="eIF3_p135"/>
    <property type="match status" value="1"/>
</dbReference>
<protein>
    <recommendedName>
        <fullName evidence="2">CLU central domain-containing protein</fullName>
    </recommendedName>
</protein>
<dbReference type="GeneID" id="9468048"/>
<dbReference type="OrthoDB" id="626167at2759"/>
<reference evidence="4" key="1">
    <citation type="journal article" date="2009" name="Nature">
        <title>Genome sequence and analysis of the Irish potato famine pathogen Phytophthora infestans.</title>
        <authorList>
            <consortium name="The Broad Institute Genome Sequencing Platform"/>
            <person name="Haas B.J."/>
            <person name="Kamoun S."/>
            <person name="Zody M.C."/>
            <person name="Jiang R.H."/>
            <person name="Handsaker R.E."/>
            <person name="Cano L.M."/>
            <person name="Grabherr M."/>
            <person name="Kodira C.D."/>
            <person name="Raffaele S."/>
            <person name="Torto-Alalibo T."/>
            <person name="Bozkurt T.O."/>
            <person name="Ah-Fong A.M."/>
            <person name="Alvarado L."/>
            <person name="Anderson V.L."/>
            <person name="Armstrong M.R."/>
            <person name="Avrova A."/>
            <person name="Baxter L."/>
            <person name="Beynon J."/>
            <person name="Boevink P.C."/>
            <person name="Bollmann S.R."/>
            <person name="Bos J.I."/>
            <person name="Bulone V."/>
            <person name="Cai G."/>
            <person name="Cakir C."/>
            <person name="Carrington J.C."/>
            <person name="Chawner M."/>
            <person name="Conti L."/>
            <person name="Costanzo S."/>
            <person name="Ewan R."/>
            <person name="Fahlgren N."/>
            <person name="Fischbach M.A."/>
            <person name="Fugelstad J."/>
            <person name="Gilroy E.M."/>
            <person name="Gnerre S."/>
            <person name="Green P.J."/>
            <person name="Grenville-Briggs L.J."/>
            <person name="Griffith J."/>
            <person name="Grunwald N.J."/>
            <person name="Horn K."/>
            <person name="Horner N.R."/>
            <person name="Hu C.H."/>
            <person name="Huitema E."/>
            <person name="Jeong D.H."/>
            <person name="Jones A.M."/>
            <person name="Jones J.D."/>
            <person name="Jones R.W."/>
            <person name="Karlsson E.K."/>
            <person name="Kunjeti S.G."/>
            <person name="Lamour K."/>
            <person name="Liu Z."/>
            <person name="Ma L."/>
            <person name="Maclean D."/>
            <person name="Chibucos M.C."/>
            <person name="McDonald H."/>
            <person name="McWalters J."/>
            <person name="Meijer H.J."/>
            <person name="Morgan W."/>
            <person name="Morris P.F."/>
            <person name="Munro C.A."/>
            <person name="O'Neill K."/>
            <person name="Ospina-Giraldo M."/>
            <person name="Pinzon A."/>
            <person name="Pritchard L."/>
            <person name="Ramsahoye B."/>
            <person name="Ren Q."/>
            <person name="Restrepo S."/>
            <person name="Roy S."/>
            <person name="Sadanandom A."/>
            <person name="Savidor A."/>
            <person name="Schornack S."/>
            <person name="Schwartz D.C."/>
            <person name="Schumann U.D."/>
            <person name="Schwessinger B."/>
            <person name="Seyer L."/>
            <person name="Sharpe T."/>
            <person name="Silvar C."/>
            <person name="Song J."/>
            <person name="Studholme D.J."/>
            <person name="Sykes S."/>
            <person name="Thines M."/>
            <person name="van de Vondervoort P.J."/>
            <person name="Phuntumart V."/>
            <person name="Wawra S."/>
            <person name="Weide R."/>
            <person name="Win J."/>
            <person name="Young C."/>
            <person name="Zhou S."/>
            <person name="Fry W."/>
            <person name="Meyers B.C."/>
            <person name="van West P."/>
            <person name="Ristaino J."/>
            <person name="Govers F."/>
            <person name="Birch P.R."/>
            <person name="Whisson S.C."/>
            <person name="Judelson H.S."/>
            <person name="Nusbaum C."/>
        </authorList>
    </citation>
    <scope>NUCLEOTIDE SEQUENCE [LARGE SCALE GENOMIC DNA]</scope>
    <source>
        <strain evidence="4">T30-4</strain>
    </source>
</reference>